<evidence type="ECO:0000256" key="1">
    <source>
        <dbReference type="SAM" id="SignalP"/>
    </source>
</evidence>
<sequence length="303" mass="31347">MVLRSIMAGAAMLLAAECFTVSAKAQETAGGVEGCAFINSTSDQMDAVLRDKGAVIDGYGAFCTQLNAANMGVDVAEFARPQFDETAAVVTLRLYDLATGVRGPESSSALTVVTGTDAVANVEALSNAFDRALQDMADQLDTFTASVRNEKARLAALYSEPAAPLVRDTAEPCRLLYVGSANMNEAIDRWGGFPQFDGYDALCRALRARGAGLGFAGGGAMNGTTSQAWASVSVYDAATQTLGAATAFGIAATQNAQEAQVDDNLFQALGGALAGVAREQEAVLATLDLVLAGDRRTFAAESP</sequence>
<reference evidence="2 3" key="1">
    <citation type="submission" date="2019-12" db="EMBL/GenBank/DDBJ databases">
        <title>Genomic-based taxomic classification of the family Erythrobacteraceae.</title>
        <authorList>
            <person name="Xu L."/>
        </authorList>
    </citation>
    <scope>NUCLEOTIDE SEQUENCE [LARGE SCALE GENOMIC DNA]</scope>
    <source>
        <strain evidence="2 3">M0322</strain>
    </source>
</reference>
<gene>
    <name evidence="2" type="ORF">GRI99_06090</name>
</gene>
<dbReference type="RefSeq" id="WP_160771149.1">
    <property type="nucleotide sequence ID" value="NZ_WTYV01000002.1"/>
</dbReference>
<keyword evidence="3" id="KW-1185">Reference proteome</keyword>
<dbReference type="AlphaFoldDB" id="A0A844YW80"/>
<accession>A0A844YW80</accession>
<protein>
    <submittedName>
        <fullName evidence="2">Uncharacterized protein</fullName>
    </submittedName>
</protein>
<organism evidence="2 3">
    <name type="scientific">Alteraurantiacibacter buctensis</name>
    <dbReference type="NCBI Taxonomy" id="1503981"/>
    <lineage>
        <taxon>Bacteria</taxon>
        <taxon>Pseudomonadati</taxon>
        <taxon>Pseudomonadota</taxon>
        <taxon>Alphaproteobacteria</taxon>
        <taxon>Sphingomonadales</taxon>
        <taxon>Erythrobacteraceae</taxon>
        <taxon>Alteraurantiacibacter</taxon>
    </lineage>
</organism>
<feature type="chain" id="PRO_5032947704" evidence="1">
    <location>
        <begin position="26"/>
        <end position="303"/>
    </location>
</feature>
<feature type="signal peptide" evidence="1">
    <location>
        <begin position="1"/>
        <end position="25"/>
    </location>
</feature>
<comment type="caution">
    <text evidence="2">The sequence shown here is derived from an EMBL/GenBank/DDBJ whole genome shotgun (WGS) entry which is preliminary data.</text>
</comment>
<keyword evidence="1" id="KW-0732">Signal</keyword>
<evidence type="ECO:0000313" key="2">
    <source>
        <dbReference type="EMBL" id="MXO71208.1"/>
    </source>
</evidence>
<dbReference type="EMBL" id="WTYV01000002">
    <property type="protein sequence ID" value="MXO71208.1"/>
    <property type="molecule type" value="Genomic_DNA"/>
</dbReference>
<proteinExistence type="predicted"/>
<dbReference type="Proteomes" id="UP000466966">
    <property type="component" value="Unassembled WGS sequence"/>
</dbReference>
<evidence type="ECO:0000313" key="3">
    <source>
        <dbReference type="Proteomes" id="UP000466966"/>
    </source>
</evidence>
<name>A0A844YW80_9SPHN</name>